<keyword evidence="3" id="KW-0804">Transcription</keyword>
<organism evidence="5 6">
    <name type="scientific">Maribacter litopenaei</name>
    <dbReference type="NCBI Taxonomy" id="2976127"/>
    <lineage>
        <taxon>Bacteria</taxon>
        <taxon>Pseudomonadati</taxon>
        <taxon>Bacteroidota</taxon>
        <taxon>Flavobacteriia</taxon>
        <taxon>Flavobacteriales</taxon>
        <taxon>Flavobacteriaceae</taxon>
        <taxon>Maribacter</taxon>
    </lineage>
</organism>
<dbReference type="GO" id="GO:0003677">
    <property type="term" value="F:DNA binding"/>
    <property type="evidence" value="ECO:0007669"/>
    <property type="project" value="UniProtKB-KW"/>
</dbReference>
<dbReference type="EMBL" id="CP104205">
    <property type="protein sequence ID" value="UWX55657.1"/>
    <property type="molecule type" value="Genomic_DNA"/>
</dbReference>
<dbReference type="PRINTS" id="PR00036">
    <property type="entry name" value="HTHLACI"/>
</dbReference>
<dbReference type="Proteomes" id="UP001059209">
    <property type="component" value="Chromosome"/>
</dbReference>
<accession>A0ABY5Y9G6</accession>
<dbReference type="InterPro" id="IPR010982">
    <property type="entry name" value="Lambda_DNA-bd_dom_sf"/>
</dbReference>
<protein>
    <submittedName>
        <fullName evidence="5">LacI family DNA-binding transcriptional regulator</fullName>
    </submittedName>
</protein>
<evidence type="ECO:0000259" key="4">
    <source>
        <dbReference type="PROSITE" id="PS50932"/>
    </source>
</evidence>
<keyword evidence="2 5" id="KW-0238">DNA-binding</keyword>
<dbReference type="SUPFAM" id="SSF47413">
    <property type="entry name" value="lambda repressor-like DNA-binding domains"/>
    <property type="match status" value="1"/>
</dbReference>
<dbReference type="PROSITE" id="PS00356">
    <property type="entry name" value="HTH_LACI_1"/>
    <property type="match status" value="1"/>
</dbReference>
<name>A0ABY5Y9G6_9FLAO</name>
<dbReference type="RefSeq" id="WP_260573731.1">
    <property type="nucleotide sequence ID" value="NZ_CP104205.1"/>
</dbReference>
<dbReference type="Pfam" id="PF00356">
    <property type="entry name" value="LacI"/>
    <property type="match status" value="1"/>
</dbReference>
<sequence>MEKRNYTIKDIAALADVSRGTVDRVVNKRGKVSEKARKKVEEVLDKIDYRPNLIARSLKNHRIYTIWILMPR</sequence>
<evidence type="ECO:0000256" key="2">
    <source>
        <dbReference type="ARBA" id="ARBA00023125"/>
    </source>
</evidence>
<evidence type="ECO:0000313" key="5">
    <source>
        <dbReference type="EMBL" id="UWX55657.1"/>
    </source>
</evidence>
<evidence type="ECO:0000256" key="1">
    <source>
        <dbReference type="ARBA" id="ARBA00023015"/>
    </source>
</evidence>
<keyword evidence="6" id="KW-1185">Reference proteome</keyword>
<dbReference type="SMART" id="SM00354">
    <property type="entry name" value="HTH_LACI"/>
    <property type="match status" value="1"/>
</dbReference>
<dbReference type="InterPro" id="IPR000843">
    <property type="entry name" value="HTH_LacI"/>
</dbReference>
<dbReference type="CDD" id="cd01392">
    <property type="entry name" value="HTH_LacI"/>
    <property type="match status" value="1"/>
</dbReference>
<feature type="domain" description="HTH lacI-type" evidence="4">
    <location>
        <begin position="6"/>
        <end position="60"/>
    </location>
</feature>
<gene>
    <name evidence="5" type="ORF">NYZ99_04175</name>
</gene>
<reference evidence="5" key="1">
    <citation type="submission" date="2022-09" db="EMBL/GenBank/DDBJ databases">
        <title>Maribacter litopenaei sp. nov., isolated from the intestinal tract of the Pacific White Shrimp, Litopenaeus vannamei.</title>
        <authorList>
            <person name="Kim S.Y."/>
            <person name="Hwang C.Y."/>
        </authorList>
    </citation>
    <scope>NUCLEOTIDE SEQUENCE</scope>
    <source>
        <strain evidence="5">HL-LV01</strain>
    </source>
</reference>
<evidence type="ECO:0000313" key="6">
    <source>
        <dbReference type="Proteomes" id="UP001059209"/>
    </source>
</evidence>
<dbReference type="PROSITE" id="PS50932">
    <property type="entry name" value="HTH_LACI_2"/>
    <property type="match status" value="1"/>
</dbReference>
<proteinExistence type="predicted"/>
<dbReference type="PANTHER" id="PTHR30146">
    <property type="entry name" value="LACI-RELATED TRANSCRIPTIONAL REPRESSOR"/>
    <property type="match status" value="1"/>
</dbReference>
<dbReference type="Gene3D" id="1.10.260.40">
    <property type="entry name" value="lambda repressor-like DNA-binding domains"/>
    <property type="match status" value="1"/>
</dbReference>
<keyword evidence="1" id="KW-0805">Transcription regulation</keyword>
<evidence type="ECO:0000256" key="3">
    <source>
        <dbReference type="ARBA" id="ARBA00023163"/>
    </source>
</evidence>
<dbReference type="PANTHER" id="PTHR30146:SF144">
    <property type="entry name" value="LACI-FAMILY TRANSCRIPTION REGULATOR"/>
    <property type="match status" value="1"/>
</dbReference>